<sequence>MENNIMDESEQSTLKLVIKELVEEHTKTNKVIADLVEGINGINSKIDKPSVIPTPEPDTRKIQQMIEKCMLEVRLTISTNLNKHKPGRFQLFLESKNKTWVVVTILGIFLLTYAFFLFVYYLAKSA</sequence>
<keyword evidence="1" id="KW-0812">Transmembrane</keyword>
<feature type="transmembrane region" description="Helical" evidence="1">
    <location>
        <begin position="100"/>
        <end position="123"/>
    </location>
</feature>
<dbReference type="STRING" id="1703345.A3860_39625"/>
<dbReference type="Proteomes" id="UP000192796">
    <property type="component" value="Unassembled WGS sequence"/>
</dbReference>
<dbReference type="RefSeq" id="WP_081155485.1">
    <property type="nucleotide sequence ID" value="NZ_LVYD01000106.1"/>
</dbReference>
<keyword evidence="3" id="KW-1185">Reference proteome</keyword>
<gene>
    <name evidence="2" type="ORF">A3860_39625</name>
</gene>
<keyword evidence="1" id="KW-0472">Membrane</keyword>
<organism evidence="2 3">
    <name type="scientific">Niastella vici</name>
    <dbReference type="NCBI Taxonomy" id="1703345"/>
    <lineage>
        <taxon>Bacteria</taxon>
        <taxon>Pseudomonadati</taxon>
        <taxon>Bacteroidota</taxon>
        <taxon>Chitinophagia</taxon>
        <taxon>Chitinophagales</taxon>
        <taxon>Chitinophagaceae</taxon>
        <taxon>Niastella</taxon>
    </lineage>
</organism>
<protein>
    <submittedName>
        <fullName evidence="2">Uncharacterized protein</fullName>
    </submittedName>
</protein>
<name>A0A1V9FHW0_9BACT</name>
<keyword evidence="1" id="KW-1133">Transmembrane helix</keyword>
<evidence type="ECO:0000256" key="1">
    <source>
        <dbReference type="SAM" id="Phobius"/>
    </source>
</evidence>
<comment type="caution">
    <text evidence="2">The sequence shown here is derived from an EMBL/GenBank/DDBJ whole genome shotgun (WGS) entry which is preliminary data.</text>
</comment>
<dbReference type="OrthoDB" id="680047at2"/>
<evidence type="ECO:0000313" key="2">
    <source>
        <dbReference type="EMBL" id="OQP57953.1"/>
    </source>
</evidence>
<accession>A0A1V9FHW0</accession>
<dbReference type="AlphaFoldDB" id="A0A1V9FHW0"/>
<reference evidence="2 3" key="1">
    <citation type="submission" date="2016-03" db="EMBL/GenBank/DDBJ databases">
        <title>Niastella vici sp. nov., isolated from farmland soil.</title>
        <authorList>
            <person name="Chen L."/>
            <person name="Wang D."/>
            <person name="Yang S."/>
            <person name="Wang G."/>
        </authorList>
    </citation>
    <scope>NUCLEOTIDE SEQUENCE [LARGE SCALE GENOMIC DNA]</scope>
    <source>
        <strain evidence="2 3">DJ57</strain>
    </source>
</reference>
<proteinExistence type="predicted"/>
<evidence type="ECO:0000313" key="3">
    <source>
        <dbReference type="Proteomes" id="UP000192796"/>
    </source>
</evidence>
<dbReference type="EMBL" id="LVYD01000106">
    <property type="protein sequence ID" value="OQP57953.1"/>
    <property type="molecule type" value="Genomic_DNA"/>
</dbReference>